<reference evidence="1" key="1">
    <citation type="submission" date="2021-08" db="EMBL/GenBank/DDBJ databases">
        <title>The first chromosome-level gecko genome reveals the dynamic sex chromosomes of Neotropical dwarf geckos (Sphaerodactylidae: Sphaerodactylus).</title>
        <authorList>
            <person name="Pinto B.J."/>
            <person name="Keating S.E."/>
            <person name="Gamble T."/>
        </authorList>
    </citation>
    <scope>NUCLEOTIDE SEQUENCE</scope>
    <source>
        <strain evidence="1">TG3544</strain>
    </source>
</reference>
<sequence>MAASRVASEAEAGLESVCPQDLGLFADTFPAESRYRFCGHELNIAQHHGSRLGVAAPVWEAALALCDYFEEHKLNFWGKKVLELGAGTGIVGILVSLLAPNCFGFFAFMECKSLALMDLVLQESQDKENEAHPAPLKSLGFKYRGGDVTITDLPIALKQIEENVHRNLPMERLARTKVCALSWGLDHMEFPSNFDFILGADIIYLKDTYPLLIRTLQHLCGPQSTIYLSSKMRQGHSTVLFFETLLPVHFTSKLVFRDESENINIYKVTQKSNI</sequence>
<evidence type="ECO:0000313" key="2">
    <source>
        <dbReference type="Proteomes" id="UP000827872"/>
    </source>
</evidence>
<evidence type="ECO:0000313" key="1">
    <source>
        <dbReference type="EMBL" id="KAH7993591.1"/>
    </source>
</evidence>
<accession>A0ACB8EMD2</accession>
<dbReference type="Proteomes" id="UP000827872">
    <property type="component" value="Linkage Group LG03"/>
</dbReference>
<comment type="caution">
    <text evidence="1">The sequence shown here is derived from an EMBL/GenBank/DDBJ whole genome shotgun (WGS) entry which is preliminary data.</text>
</comment>
<protein>
    <submittedName>
        <fullName evidence="1">Uncharacterized protein</fullName>
    </submittedName>
</protein>
<proteinExistence type="predicted"/>
<name>A0ACB8EMD2_9SAUR</name>
<keyword evidence="2" id="KW-1185">Reference proteome</keyword>
<gene>
    <name evidence="1" type="ORF">K3G42_031528</name>
</gene>
<dbReference type="EMBL" id="CM037616">
    <property type="protein sequence ID" value="KAH7993591.1"/>
    <property type="molecule type" value="Genomic_DNA"/>
</dbReference>
<organism evidence="1 2">
    <name type="scientific">Sphaerodactylus townsendi</name>
    <dbReference type="NCBI Taxonomy" id="933632"/>
    <lineage>
        <taxon>Eukaryota</taxon>
        <taxon>Metazoa</taxon>
        <taxon>Chordata</taxon>
        <taxon>Craniata</taxon>
        <taxon>Vertebrata</taxon>
        <taxon>Euteleostomi</taxon>
        <taxon>Lepidosauria</taxon>
        <taxon>Squamata</taxon>
        <taxon>Bifurcata</taxon>
        <taxon>Gekkota</taxon>
        <taxon>Sphaerodactylidae</taxon>
        <taxon>Sphaerodactylus</taxon>
    </lineage>
</organism>